<dbReference type="InParanoid" id="B8ME99"/>
<dbReference type="AlphaFoldDB" id="B8ME99"/>
<dbReference type="PANTHER" id="PTHR40788:SF2">
    <property type="entry name" value="CLR5 DOMAIN-CONTAINING PROTEIN"/>
    <property type="match status" value="1"/>
</dbReference>
<name>B8ME99_TALSN</name>
<evidence type="ECO:0000313" key="2">
    <source>
        <dbReference type="Proteomes" id="UP000001745"/>
    </source>
</evidence>
<gene>
    <name evidence="1" type="ORF">TSTA_016060</name>
</gene>
<dbReference type="OrthoDB" id="2922289at2759"/>
<protein>
    <submittedName>
        <fullName evidence="1">Uncharacterized protein</fullName>
    </submittedName>
</protein>
<dbReference type="STRING" id="441959.B8ME99"/>
<dbReference type="VEuPathDB" id="FungiDB:TSTA_016060"/>
<reference evidence="2" key="1">
    <citation type="journal article" date="2015" name="Genome Announc.">
        <title>Genome sequence of the AIDS-associated pathogen Penicillium marneffei (ATCC18224) and its near taxonomic relative Talaromyces stipitatus (ATCC10500).</title>
        <authorList>
            <person name="Nierman W.C."/>
            <person name="Fedorova-Abrams N.D."/>
            <person name="Andrianopoulos A."/>
        </authorList>
    </citation>
    <scope>NUCLEOTIDE SEQUENCE [LARGE SCALE GENOMIC DNA]</scope>
    <source>
        <strain evidence="2">ATCC 10500 / CBS 375.48 / QM 6759 / NRRL 1006</strain>
    </source>
</reference>
<accession>B8ME99</accession>
<dbReference type="eggNOG" id="ENOG502QUCG">
    <property type="taxonomic scope" value="Eukaryota"/>
</dbReference>
<dbReference type="GeneID" id="8106379"/>
<sequence length="392" mass="45318">MGDHSEAFDWLHTGVRVHPGYGLLILETQQRIYEFLLPTIKEGDWYSLAAVAADAPYRLPAGLDLAPLEAIIDGKRSAAKDHLLVLRKDPAYFADVANEYKDYRKEVLLNINGEKHPIIIPYIRPLFWNRVLENVVADAYMELEIWNTLHSLVVNLRGLLLKFHHKISSEKPLSTELYEASVHFTFENGWAEREGEVNEYYINLTRSWDVFLRSFEGTSLGELGATEDGRFHYPVEKRWNRENVEIMRLVEEILDRFWHAVDAYTIQRTPEWVEPKKQSPAEIQFELVHRTEKTIALITQMPPKTKIKSRGESAKCANVINSELPAKTGDVQPVFKVDKRSFKVFSTLFLPTISKLSAWRAPLERFSPRDEQHRLCTGDALWICMTVHTEKS</sequence>
<dbReference type="EMBL" id="EQ962656">
    <property type="protein sequence ID" value="EED16526.1"/>
    <property type="molecule type" value="Genomic_DNA"/>
</dbReference>
<evidence type="ECO:0000313" key="1">
    <source>
        <dbReference type="EMBL" id="EED16526.1"/>
    </source>
</evidence>
<keyword evidence="2" id="KW-1185">Reference proteome</keyword>
<dbReference type="PANTHER" id="PTHR40788">
    <property type="entry name" value="CLR5 DOMAIN-CONTAINING PROTEIN-RELATED"/>
    <property type="match status" value="1"/>
</dbReference>
<dbReference type="Proteomes" id="UP000001745">
    <property type="component" value="Unassembled WGS sequence"/>
</dbReference>
<dbReference type="RefSeq" id="XP_002483760.1">
    <property type="nucleotide sequence ID" value="XM_002483715.1"/>
</dbReference>
<dbReference type="PhylomeDB" id="B8ME99"/>
<dbReference type="OMA" id="CANVINS"/>
<organism evidence="1 2">
    <name type="scientific">Talaromyces stipitatus (strain ATCC 10500 / CBS 375.48 / QM 6759 / NRRL 1006)</name>
    <name type="common">Penicillium stipitatum</name>
    <dbReference type="NCBI Taxonomy" id="441959"/>
    <lineage>
        <taxon>Eukaryota</taxon>
        <taxon>Fungi</taxon>
        <taxon>Dikarya</taxon>
        <taxon>Ascomycota</taxon>
        <taxon>Pezizomycotina</taxon>
        <taxon>Eurotiomycetes</taxon>
        <taxon>Eurotiomycetidae</taxon>
        <taxon>Eurotiales</taxon>
        <taxon>Trichocomaceae</taxon>
        <taxon>Talaromyces</taxon>
        <taxon>Talaromyces sect. Talaromyces</taxon>
    </lineage>
</organism>
<proteinExistence type="predicted"/>
<dbReference type="HOGENOM" id="CLU_593189_0_0_1"/>